<evidence type="ECO:0008006" key="6">
    <source>
        <dbReference type="Google" id="ProtNLM"/>
    </source>
</evidence>
<evidence type="ECO:0000313" key="4">
    <source>
        <dbReference type="EMBL" id="PKD42923.1"/>
    </source>
</evidence>
<evidence type="ECO:0000259" key="3">
    <source>
        <dbReference type="Pfam" id="PF05193"/>
    </source>
</evidence>
<proteinExistence type="predicted"/>
<feature type="chain" id="PRO_5014696572" description="Insulinase family protein" evidence="1">
    <location>
        <begin position="22"/>
        <end position="690"/>
    </location>
</feature>
<organism evidence="4 5">
    <name type="scientific">Rhodohalobacter barkolensis</name>
    <dbReference type="NCBI Taxonomy" id="2053187"/>
    <lineage>
        <taxon>Bacteria</taxon>
        <taxon>Pseudomonadati</taxon>
        <taxon>Balneolota</taxon>
        <taxon>Balneolia</taxon>
        <taxon>Balneolales</taxon>
        <taxon>Balneolaceae</taxon>
        <taxon>Rhodohalobacter</taxon>
    </lineage>
</organism>
<keyword evidence="1" id="KW-0732">Signal</keyword>
<feature type="signal peptide" evidence="1">
    <location>
        <begin position="1"/>
        <end position="21"/>
    </location>
</feature>
<dbReference type="OrthoDB" id="9811314at2"/>
<dbReference type="Pfam" id="PF00675">
    <property type="entry name" value="Peptidase_M16"/>
    <property type="match status" value="1"/>
</dbReference>
<feature type="domain" description="Peptidase M16 C-terminal" evidence="3">
    <location>
        <begin position="204"/>
        <end position="382"/>
    </location>
</feature>
<protein>
    <recommendedName>
        <fullName evidence="6">Insulinase family protein</fullName>
    </recommendedName>
</protein>
<dbReference type="Gene3D" id="3.30.830.10">
    <property type="entry name" value="Metalloenzyme, LuxS/M16 peptidase-like"/>
    <property type="match status" value="2"/>
</dbReference>
<reference evidence="4 5" key="1">
    <citation type="submission" date="2017-11" db="EMBL/GenBank/DDBJ databases">
        <title>Rhodohalobacter 15182 sp. nov., isolated from a salt lake.</title>
        <authorList>
            <person name="Han S."/>
        </authorList>
    </citation>
    <scope>NUCLEOTIDE SEQUENCE [LARGE SCALE GENOMIC DNA]</scope>
    <source>
        <strain evidence="4 5">15182</strain>
    </source>
</reference>
<dbReference type="InterPro" id="IPR011765">
    <property type="entry name" value="Pept_M16_N"/>
</dbReference>
<gene>
    <name evidence="4" type="ORF">CWD77_12785</name>
</gene>
<evidence type="ECO:0000256" key="1">
    <source>
        <dbReference type="SAM" id="SignalP"/>
    </source>
</evidence>
<dbReference type="SUPFAM" id="SSF63411">
    <property type="entry name" value="LuxS/MPP-like metallohydrolase"/>
    <property type="match status" value="2"/>
</dbReference>
<dbReference type="EMBL" id="PISP01000004">
    <property type="protein sequence ID" value="PKD42923.1"/>
    <property type="molecule type" value="Genomic_DNA"/>
</dbReference>
<dbReference type="PANTHER" id="PTHR11851">
    <property type="entry name" value="METALLOPROTEASE"/>
    <property type="match status" value="1"/>
</dbReference>
<name>A0A2N0VFF6_9BACT</name>
<dbReference type="GO" id="GO:0046872">
    <property type="term" value="F:metal ion binding"/>
    <property type="evidence" value="ECO:0007669"/>
    <property type="project" value="InterPro"/>
</dbReference>
<comment type="caution">
    <text evidence="4">The sequence shown here is derived from an EMBL/GenBank/DDBJ whole genome shotgun (WGS) entry which is preliminary data.</text>
</comment>
<dbReference type="AlphaFoldDB" id="A0A2N0VFF6"/>
<feature type="domain" description="Peptidase M16 N-terminal" evidence="2">
    <location>
        <begin position="64"/>
        <end position="172"/>
    </location>
</feature>
<dbReference type="RefSeq" id="WP_101073976.1">
    <property type="nucleotide sequence ID" value="NZ_PISP01000004.1"/>
</dbReference>
<dbReference type="Pfam" id="PF05193">
    <property type="entry name" value="Peptidase_M16_C"/>
    <property type="match status" value="1"/>
</dbReference>
<dbReference type="Proteomes" id="UP000233398">
    <property type="component" value="Unassembled WGS sequence"/>
</dbReference>
<dbReference type="InterPro" id="IPR011249">
    <property type="entry name" value="Metalloenz_LuxS/M16"/>
</dbReference>
<sequence>MKKFILTTIVLLLAGLQVADAQKKWDEIDYPEINNFENPDIEIFELDNGIRFYLVEDRELPLINLNVRVRTGSFLDPSDKVGRASLTGTVMRSGGSEMYPDDELNELLENRAARMETGIGLTSGSASMNVLEEDFEELLPIFIDLLQNPLFPEEKIELAKTQSKSNISRRNDDQGSVAGREFRKLIYGDDAVFARHTEYETIDNITRDDMVELHEQSFVGSNMMIGVIGDFDIEEMKTKLENSFSDIPAGQEIELELPEVNYDFESSVNFIDKQDVNQSYVLLGHIGGMRDNPDYAKLQVMNQVLSGGFSSRLFKVVRSDLGLAYSVFGSYGSGTFYPGTFTAGVMTASETTAEAIDAIIGQIERLQNEPITEEELQQTKDQFLNSLVFRYDSRAKILNERLGYDYAGLPEDTFDRLVEEIREVQAEDIMEVADEYLRPDDVQILVVGNSNEIGDQLSKYGDVNEIDITIPEPADDREDVAGDAEMGREWLDKMAAALLPNGAFESDLSFEADNIVQSPAGEITMKVAQTINFQEERITSVINAPMGEVTVEVADGQGVMRMGGNEMNMPPQQLAETKSELYRNYVYLALNRDQLDVEFLGMKELNGSEYAHIRINDEMPLELYIDPETALPAQAEYRMMDPQQGQRVTVTLEYRDWKEESGVMMAYETTGYSDGNQISRTVITSHSLDN</sequence>
<dbReference type="InterPro" id="IPR050361">
    <property type="entry name" value="MPP/UQCRC_Complex"/>
</dbReference>
<evidence type="ECO:0000313" key="5">
    <source>
        <dbReference type="Proteomes" id="UP000233398"/>
    </source>
</evidence>
<accession>A0A2N0VFF6</accession>
<dbReference type="InterPro" id="IPR007863">
    <property type="entry name" value="Peptidase_M16_C"/>
</dbReference>
<evidence type="ECO:0000259" key="2">
    <source>
        <dbReference type="Pfam" id="PF00675"/>
    </source>
</evidence>
<keyword evidence="5" id="KW-1185">Reference proteome</keyword>
<dbReference type="PANTHER" id="PTHR11851:SF225">
    <property type="entry name" value="NON-PEPTIDASE HOMOLOG YMXG"/>
    <property type="match status" value="1"/>
</dbReference>